<protein>
    <submittedName>
        <fullName evidence="1">Uncharacterized protein</fullName>
    </submittedName>
</protein>
<dbReference type="AlphaFoldDB" id="A0A380ZL98"/>
<organism evidence="1 2">
    <name type="scientific">Bartonella doshiae</name>
    <dbReference type="NCBI Taxonomy" id="33044"/>
    <lineage>
        <taxon>Bacteria</taxon>
        <taxon>Pseudomonadati</taxon>
        <taxon>Pseudomonadota</taxon>
        <taxon>Alphaproteobacteria</taxon>
        <taxon>Hyphomicrobiales</taxon>
        <taxon>Bartonellaceae</taxon>
        <taxon>Bartonella</taxon>
    </lineage>
</organism>
<name>A0A380ZL98_BARDO</name>
<sequence length="49" mass="5892">MKPYNKNIFYSEKANFCMPHGGNITSTIEKTLFKNFNINWDKRYETIKD</sequence>
<reference evidence="1 2" key="1">
    <citation type="submission" date="2018-06" db="EMBL/GenBank/DDBJ databases">
        <authorList>
            <consortium name="Pathogen Informatics"/>
            <person name="Doyle S."/>
        </authorList>
    </citation>
    <scope>NUCLEOTIDE SEQUENCE [LARGE SCALE GENOMIC DNA]</scope>
    <source>
        <strain evidence="1 2">NCTC12862</strain>
    </source>
</reference>
<evidence type="ECO:0000313" key="2">
    <source>
        <dbReference type="Proteomes" id="UP000254950"/>
    </source>
</evidence>
<proteinExistence type="predicted"/>
<accession>A0A380ZL98</accession>
<dbReference type="EMBL" id="UFTF01000001">
    <property type="protein sequence ID" value="SUV45786.1"/>
    <property type="molecule type" value="Genomic_DNA"/>
</dbReference>
<dbReference type="Proteomes" id="UP000254950">
    <property type="component" value="Unassembled WGS sequence"/>
</dbReference>
<gene>
    <name evidence="1" type="ORF">NCTC12862_01397</name>
</gene>
<evidence type="ECO:0000313" key="1">
    <source>
        <dbReference type="EMBL" id="SUV45786.1"/>
    </source>
</evidence>